<dbReference type="eggNOG" id="KOG0988">
    <property type="taxonomic scope" value="Eukaryota"/>
</dbReference>
<evidence type="ECO:0000256" key="2">
    <source>
        <dbReference type="ARBA" id="ARBA00022484"/>
    </source>
</evidence>
<proteinExistence type="inferred from homology"/>
<dbReference type="GO" id="GO:0030422">
    <property type="term" value="P:siRNA processing"/>
    <property type="evidence" value="ECO:0000318"/>
    <property type="project" value="GO_Central"/>
</dbReference>
<protein>
    <recommendedName>
        <fullName evidence="8">RNA-dependent RNA polymerase</fullName>
        <ecNumber evidence="8">2.7.7.48</ecNumber>
    </recommendedName>
</protein>
<organism evidence="9 10">
    <name type="scientific">Nelumbo nucifera</name>
    <name type="common">Sacred lotus</name>
    <dbReference type="NCBI Taxonomy" id="4432"/>
    <lineage>
        <taxon>Eukaryota</taxon>
        <taxon>Viridiplantae</taxon>
        <taxon>Streptophyta</taxon>
        <taxon>Embryophyta</taxon>
        <taxon>Tracheophyta</taxon>
        <taxon>Spermatophyta</taxon>
        <taxon>Magnoliopsida</taxon>
        <taxon>Proteales</taxon>
        <taxon>Nelumbonaceae</taxon>
        <taxon>Nelumbo</taxon>
    </lineage>
</organism>
<dbReference type="KEGG" id="nnu:104607911"/>
<evidence type="ECO:0000256" key="3">
    <source>
        <dbReference type="ARBA" id="ARBA00022679"/>
    </source>
</evidence>
<gene>
    <name evidence="10" type="primary">LOC104607911</name>
</gene>
<comment type="catalytic activity">
    <reaction evidence="7 8">
        <text>RNA(n) + a ribonucleoside 5'-triphosphate = RNA(n+1) + diphosphate</text>
        <dbReference type="Rhea" id="RHEA:21248"/>
        <dbReference type="Rhea" id="RHEA-COMP:14527"/>
        <dbReference type="Rhea" id="RHEA-COMP:17342"/>
        <dbReference type="ChEBI" id="CHEBI:33019"/>
        <dbReference type="ChEBI" id="CHEBI:61557"/>
        <dbReference type="ChEBI" id="CHEBI:140395"/>
        <dbReference type="EC" id="2.7.7.48"/>
    </reaction>
</comment>
<dbReference type="Pfam" id="PF05183">
    <property type="entry name" value="RdRP"/>
    <property type="match status" value="1"/>
</dbReference>
<evidence type="ECO:0000256" key="8">
    <source>
        <dbReference type="RuleBase" id="RU363098"/>
    </source>
</evidence>
<evidence type="ECO:0000256" key="6">
    <source>
        <dbReference type="ARBA" id="ARBA00023158"/>
    </source>
</evidence>
<dbReference type="OMA" id="YHICKED"/>
<dbReference type="InterPro" id="IPR012677">
    <property type="entry name" value="Nucleotide-bd_a/b_plait_sf"/>
</dbReference>
<keyword evidence="5 8" id="KW-0694">RNA-binding</keyword>
<dbReference type="InterPro" id="IPR058763">
    <property type="entry name" value="RRM_RDR1/2-like"/>
</dbReference>
<dbReference type="AlphaFoldDB" id="A0A1U8AVH2"/>
<dbReference type="InterPro" id="IPR000504">
    <property type="entry name" value="RRM_dom"/>
</dbReference>
<keyword evidence="2 8" id="KW-0696">RNA-directed RNA polymerase</keyword>
<dbReference type="GO" id="GO:0003968">
    <property type="term" value="F:RNA-directed RNA polymerase activity"/>
    <property type="evidence" value="ECO:0000318"/>
    <property type="project" value="GO_Central"/>
</dbReference>
<dbReference type="InterPro" id="IPR007855">
    <property type="entry name" value="RDRP"/>
</dbReference>
<evidence type="ECO:0000313" key="9">
    <source>
        <dbReference type="Proteomes" id="UP000189703"/>
    </source>
</evidence>
<dbReference type="PROSITE" id="PS50102">
    <property type="entry name" value="RRM"/>
    <property type="match status" value="1"/>
</dbReference>
<dbReference type="InterPro" id="IPR057590">
    <property type="entry name" value="PH_RDR1/2-like"/>
</dbReference>
<keyword evidence="9" id="KW-1185">Reference proteome</keyword>
<sequence>MAVGKTTVRVSNIPLTAIAQELVDFFEAKLGKGSVFACEIATEHKNWKSKGLGRVQFETIDAANTVSLLSEQRKLVFRGSVLVISPSFEDIIVRPVEARNRVDRGVLHVGFLVGVDHLSVLESWKGVKANIMPERKRVEFFVFKGKECYKLEINFSDVFTASGYRLRGRQSNALLLRLRYAPKIYQKISGSTVASKFSTDRYHICKEDVEFLWVRTTDFSESNSIGWSSSFCWELEEGLLSSDILRSFPYYKEELGDLIVEKEEQFCCESELVPLINSGLDSTLAYEILYQLNSLVHTQKVSLRAVKSDDLIEILCCLSVDTANGFLLQLHKMKSTCYDPLPIIQRQLSSLLRNQKSLLSSSQRGLREGNLMSCHRVLVTPTKIYCLGPELEKSNCVVRHYAAYSSDFLRVSFVEEDWTKLHSGALSTSIEEGIFSKPYRTRIYYRILSILRDGIKIGAKRFEFLAFSASQLRSNSVWMFASNETVKAENIREWMGSFNKIRSVSKCAARMGQLFSSSVEASKVQAHHVEIIPDVEITRDGIQYCFSDGIGKISQSFAREVAQKCGLSQTPSAFQIRYGGYKGVIAVDRNSFCKLSLRPSMLKFDSNDRTLNVTKWSESMPCYLNREIVSLLSTLGVEDEKFEMLQCKQISLLDKMLTNREAALDVLECTAGDAKTVLVKMLLHGYEPGVEPYLSMILRAHREHQLSDIRSKCRILVPKGRVLLGCLDETGILNYGQVFIRVTMTKAEQCHDDQSFFHQVDETTSIVIGKVVITKNPCLHPGDIRVLDAIYESALEEKGLVDCLVFPQKGERPHPNECSGGDLDGDLFFVCWDENLIPSQTDTPMDYIGRRSRLMDHEVTLEEIQKYFVNYMINDTLGVISTAHVIHADREPSKARSPKCLQLAALHSMAVDFAKTGAPAEMPRVLKPKEYPDFMERGDRPMYASPGILGKLYRSTIDSTKNQEPDFVWNEEVAQAAYDKDLEVRGFESFVETAESHKKLYTEKLSTLMNYYGARSEDEILTGNLRSPSLCLQRDKIRYGEMKDRVLIAVRNLQKEAKGWFHSSCKSHECHKMASAWYHVTYHPKYCHNGMNSLSFPWILDDILLNIKSVKKMRN</sequence>
<dbReference type="Pfam" id="PF24823">
    <property type="entry name" value="PH_RDR2"/>
    <property type="match status" value="1"/>
</dbReference>
<dbReference type="RefSeq" id="XP_010271987.1">
    <property type="nucleotide sequence ID" value="XM_010273685.1"/>
</dbReference>
<dbReference type="FunCoup" id="A0A1U8AVH2">
    <property type="interactions" value="343"/>
</dbReference>
<dbReference type="EC" id="2.7.7.48" evidence="8"/>
<dbReference type="InterPro" id="IPR058751">
    <property type="entry name" value="RDRP_helical"/>
</dbReference>
<dbReference type="GO" id="GO:0031380">
    <property type="term" value="C:nuclear RNA-directed RNA polymerase complex"/>
    <property type="evidence" value="ECO:0000318"/>
    <property type="project" value="GO_Central"/>
</dbReference>
<dbReference type="PANTHER" id="PTHR23079">
    <property type="entry name" value="RNA-DEPENDENT RNA POLYMERASE"/>
    <property type="match status" value="1"/>
</dbReference>
<keyword evidence="3 8" id="KW-0808">Transferase</keyword>
<evidence type="ECO:0000313" key="10">
    <source>
        <dbReference type="RefSeq" id="XP_010271987.1"/>
    </source>
</evidence>
<dbReference type="STRING" id="4432.A0A1U8AVH2"/>
<reference evidence="10" key="1">
    <citation type="submission" date="2025-08" db="UniProtKB">
        <authorList>
            <consortium name="RefSeq"/>
        </authorList>
    </citation>
    <scope>IDENTIFICATION</scope>
</reference>
<dbReference type="InterPro" id="IPR035979">
    <property type="entry name" value="RBD_domain_sf"/>
</dbReference>
<dbReference type="Pfam" id="PF26252">
    <property type="entry name" value="RdRP_helical"/>
    <property type="match status" value="1"/>
</dbReference>
<dbReference type="InterPro" id="IPR058752">
    <property type="entry name" value="RDRP_C_head"/>
</dbReference>
<dbReference type="GO" id="GO:0003723">
    <property type="term" value="F:RNA binding"/>
    <property type="evidence" value="ECO:0007669"/>
    <property type="project" value="UniProtKB-UniRule"/>
</dbReference>
<dbReference type="Gene3D" id="3.30.70.330">
    <property type="match status" value="1"/>
</dbReference>
<evidence type="ECO:0000256" key="4">
    <source>
        <dbReference type="ARBA" id="ARBA00022695"/>
    </source>
</evidence>
<dbReference type="OrthoDB" id="6513042at2759"/>
<evidence type="ECO:0000256" key="1">
    <source>
        <dbReference type="ARBA" id="ARBA00005762"/>
    </source>
</evidence>
<dbReference type="GeneID" id="104607911"/>
<comment type="function">
    <text evidence="8">Probably involved in the RNA silencing pathway and required for the generation of small interfering RNAs (siRNAs).</text>
</comment>
<dbReference type="PANTHER" id="PTHR23079:SF5">
    <property type="entry name" value="RNA-DEPENDENT RNA POLYMERASE 2"/>
    <property type="match status" value="1"/>
</dbReference>
<keyword evidence="4 8" id="KW-0548">Nucleotidyltransferase</keyword>
<dbReference type="InterPro" id="IPR057596">
    <property type="entry name" value="RDRP_core"/>
</dbReference>
<dbReference type="SUPFAM" id="SSF54928">
    <property type="entry name" value="RNA-binding domain, RBD"/>
    <property type="match status" value="1"/>
</dbReference>
<accession>A0A1U8AVH2</accession>
<keyword evidence="6 8" id="KW-0943">RNA-mediated gene silencing</keyword>
<dbReference type="Pfam" id="PF26250">
    <property type="entry name" value="RRM_RdRP1_2"/>
    <property type="match status" value="1"/>
</dbReference>
<evidence type="ECO:0000256" key="7">
    <source>
        <dbReference type="ARBA" id="ARBA00048744"/>
    </source>
</evidence>
<dbReference type="Proteomes" id="UP000189703">
    <property type="component" value="Unplaced"/>
</dbReference>
<comment type="similarity">
    <text evidence="1 8">Belongs to the RdRP family.</text>
</comment>
<dbReference type="Pfam" id="PF26253">
    <property type="entry name" value="RdRP_head"/>
    <property type="match status" value="1"/>
</dbReference>
<name>A0A1U8AVH2_NELNU</name>
<evidence type="ECO:0000256" key="5">
    <source>
        <dbReference type="ARBA" id="ARBA00022884"/>
    </source>
</evidence>